<dbReference type="AlphaFoldDB" id="A0A418NDQ2"/>
<dbReference type="InterPro" id="IPR005590">
    <property type="entry name" value="DUF333"/>
</dbReference>
<dbReference type="PANTHER" id="PTHR38008:SF2">
    <property type="entry name" value="HEMOLYSIN"/>
    <property type="match status" value="1"/>
</dbReference>
<reference evidence="1 2" key="1">
    <citation type="submission" date="2018-08" db="EMBL/GenBank/DDBJ databases">
        <title>Altererythrobacter sp.Ery1 and Ery12, the genome sequencing of novel strains in genus Alterythrobacter.</title>
        <authorList>
            <person name="Cheng H."/>
            <person name="Wu Y.-H."/>
            <person name="Fang C."/>
            <person name="Xu X.-W."/>
        </authorList>
    </citation>
    <scope>NUCLEOTIDE SEQUENCE [LARGE SCALE GENOMIC DNA]</scope>
    <source>
        <strain evidence="1 2">Ery1</strain>
    </source>
</reference>
<dbReference type="EMBL" id="QXFK01000019">
    <property type="protein sequence ID" value="RIV75629.1"/>
    <property type="molecule type" value="Genomic_DNA"/>
</dbReference>
<name>A0A418NDQ2_9SPHN</name>
<sequence length="81" mass="8686">MRMMLALGSILLCGCAAQPIDEEPAQKVGIANPASEYCVAQGGEVEIRDGADGQVGYCHLPDGTVVEEWEFFRASQSDQPQ</sequence>
<gene>
    <name evidence="1" type="ORF">D2V04_15160</name>
</gene>
<dbReference type="Proteomes" id="UP000285092">
    <property type="component" value="Unassembled WGS sequence"/>
</dbReference>
<keyword evidence="2" id="KW-1185">Reference proteome</keyword>
<evidence type="ECO:0000313" key="1">
    <source>
        <dbReference type="EMBL" id="RIV75629.1"/>
    </source>
</evidence>
<dbReference type="OrthoDB" id="148878at2"/>
<comment type="caution">
    <text evidence="1">The sequence shown here is derived from an EMBL/GenBank/DDBJ whole genome shotgun (WGS) entry which is preliminary data.</text>
</comment>
<organism evidence="1 2">
    <name type="scientific">Pelagerythrobacter aerophilus</name>
    <dbReference type="NCBI Taxonomy" id="2306995"/>
    <lineage>
        <taxon>Bacteria</taxon>
        <taxon>Pseudomonadati</taxon>
        <taxon>Pseudomonadota</taxon>
        <taxon>Alphaproteobacteria</taxon>
        <taxon>Sphingomonadales</taxon>
        <taxon>Erythrobacteraceae</taxon>
        <taxon>Pelagerythrobacter</taxon>
    </lineage>
</organism>
<dbReference type="RefSeq" id="WP_119514555.1">
    <property type="nucleotide sequence ID" value="NZ_QXFK01000019.1"/>
</dbReference>
<proteinExistence type="predicted"/>
<accession>A0A418NDQ2</accession>
<evidence type="ECO:0000313" key="2">
    <source>
        <dbReference type="Proteomes" id="UP000285092"/>
    </source>
</evidence>
<dbReference type="PANTHER" id="PTHR38008">
    <property type="entry name" value="HEMOLYSIN-RELATED"/>
    <property type="match status" value="1"/>
</dbReference>
<dbReference type="PROSITE" id="PS51257">
    <property type="entry name" value="PROKAR_LIPOPROTEIN"/>
    <property type="match status" value="1"/>
</dbReference>
<dbReference type="Pfam" id="PF03891">
    <property type="entry name" value="DUF333"/>
    <property type="match status" value="1"/>
</dbReference>
<protein>
    <submittedName>
        <fullName evidence="1">DUF333 domain-containing protein</fullName>
    </submittedName>
</protein>